<sequence>MNIHEERGTPSDVDFRGDLLKQLILSQVLQEITTDNASAIPPFDTNRLTSIDLSQQPEISREVAA</sequence>
<evidence type="ECO:0000313" key="3">
    <source>
        <dbReference type="Proteomes" id="UP000034543"/>
    </source>
</evidence>
<dbReference type="Proteomes" id="UP000034543">
    <property type="component" value="Unassembled WGS sequence"/>
</dbReference>
<comment type="caution">
    <text evidence="2">The sequence shown here is derived from an EMBL/GenBank/DDBJ whole genome shotgun (WGS) entry which is preliminary data.</text>
</comment>
<evidence type="ECO:0000313" key="2">
    <source>
        <dbReference type="EMBL" id="KKS85234.1"/>
    </source>
</evidence>
<gene>
    <name evidence="2" type="ORF">UV59_C0009G0036</name>
</gene>
<reference evidence="2 3" key="1">
    <citation type="journal article" date="2015" name="Nature">
        <title>rRNA introns, odd ribosomes, and small enigmatic genomes across a large radiation of phyla.</title>
        <authorList>
            <person name="Brown C.T."/>
            <person name="Hug L.A."/>
            <person name="Thomas B.C."/>
            <person name="Sharon I."/>
            <person name="Castelle C.J."/>
            <person name="Singh A."/>
            <person name="Wilkins M.J."/>
            <person name="Williams K.H."/>
            <person name="Banfield J.F."/>
        </authorList>
    </citation>
    <scope>NUCLEOTIDE SEQUENCE [LARGE SCALE GENOMIC DNA]</scope>
</reference>
<feature type="region of interest" description="Disordered" evidence="1">
    <location>
        <begin position="37"/>
        <end position="65"/>
    </location>
</feature>
<dbReference type="AlphaFoldDB" id="A0A0G1CIE3"/>
<organism evidence="2 3">
    <name type="scientific">Candidatus Gottesmanbacteria bacterium GW2011_GWA1_43_11</name>
    <dbReference type="NCBI Taxonomy" id="1618436"/>
    <lineage>
        <taxon>Bacteria</taxon>
        <taxon>Candidatus Gottesmaniibacteriota</taxon>
    </lineage>
</organism>
<dbReference type="STRING" id="1618436.UV59_C0009G0036"/>
<evidence type="ECO:0000256" key="1">
    <source>
        <dbReference type="SAM" id="MobiDB-lite"/>
    </source>
</evidence>
<accession>A0A0G1CIE3</accession>
<feature type="compositionally biased region" description="Polar residues" evidence="1">
    <location>
        <begin position="46"/>
        <end position="58"/>
    </location>
</feature>
<name>A0A0G1CIE3_9BACT</name>
<dbReference type="EMBL" id="LCFB01000009">
    <property type="protein sequence ID" value="KKS85234.1"/>
    <property type="molecule type" value="Genomic_DNA"/>
</dbReference>
<proteinExistence type="predicted"/>
<protein>
    <submittedName>
        <fullName evidence="2">Uncharacterized protein</fullName>
    </submittedName>
</protein>